<reference evidence="1 2" key="1">
    <citation type="submission" date="2024-03" db="EMBL/GenBank/DDBJ databases">
        <title>Natural products discovery in diverse microorganisms through a two-stage MS feature dereplication strategy.</title>
        <authorList>
            <person name="Zhang R."/>
        </authorList>
    </citation>
    <scope>NUCLEOTIDE SEQUENCE [LARGE SCALE GENOMIC DNA]</scope>
    <source>
        <strain evidence="1 2">18930</strain>
    </source>
</reference>
<dbReference type="SUPFAM" id="SSF53756">
    <property type="entry name" value="UDP-Glycosyltransferase/glycogen phosphorylase"/>
    <property type="match status" value="1"/>
</dbReference>
<dbReference type="Proteomes" id="UP001432000">
    <property type="component" value="Chromosome"/>
</dbReference>
<sequence>MTVASVPTAHAYVAHLDPVGGSRSVMRLPDPVPPGADGTGRWWPPRWLDPEWLSAHTNRFDVLHLHFGFDSLSVEQLEDVVRVLDSAGKPLIFTVHDLHNPHFVDNTVHTSHLDLLVAAADELITLTPGAAQEIAARWDRRATVLPHPHVAPLHLIGRPRGESPTFVVGVHMKSLRSNLDPLAVIDTVVDTIAELPDSTVRIDIDFEVLSEGGPDSARIEAVLEHYRSVPGVAVRVHPRFTDAELWQYLTEIDVSVLPYRFGTHSGWLEACHDLGTAAVVPDCGYFSDQRPCHTFGFGIDRFDPTGLSSSLRHAHAARFDTPAATREARERERTDIASAHEGIYARALARRFGMAGASR</sequence>
<dbReference type="Gene3D" id="3.40.50.2000">
    <property type="entry name" value="Glycogen Phosphorylase B"/>
    <property type="match status" value="2"/>
</dbReference>
<name>A0ABZ2PCB0_9NOCA</name>
<dbReference type="RefSeq" id="WP_338885956.1">
    <property type="nucleotide sequence ID" value="NZ_CP147846.1"/>
</dbReference>
<keyword evidence="2" id="KW-1185">Reference proteome</keyword>
<dbReference type="EMBL" id="CP147846">
    <property type="protein sequence ID" value="WXG66510.1"/>
    <property type="molecule type" value="Genomic_DNA"/>
</dbReference>
<proteinExistence type="predicted"/>
<evidence type="ECO:0000313" key="1">
    <source>
        <dbReference type="EMBL" id="WXG66510.1"/>
    </source>
</evidence>
<evidence type="ECO:0000313" key="2">
    <source>
        <dbReference type="Proteomes" id="UP001432000"/>
    </source>
</evidence>
<organism evidence="1 2">
    <name type="scientific">Rhodococcus sovatensis</name>
    <dbReference type="NCBI Taxonomy" id="1805840"/>
    <lineage>
        <taxon>Bacteria</taxon>
        <taxon>Bacillati</taxon>
        <taxon>Actinomycetota</taxon>
        <taxon>Actinomycetes</taxon>
        <taxon>Mycobacteriales</taxon>
        <taxon>Nocardiaceae</taxon>
        <taxon>Rhodococcus</taxon>
    </lineage>
</organism>
<accession>A0ABZ2PCB0</accession>
<gene>
    <name evidence="1" type="ORF">WDS16_14490</name>
</gene>
<evidence type="ECO:0008006" key="3">
    <source>
        <dbReference type="Google" id="ProtNLM"/>
    </source>
</evidence>
<protein>
    <recommendedName>
        <fullName evidence="3">Glycosyltransferase subfamily 4-like N-terminal domain-containing protein</fullName>
    </recommendedName>
</protein>